<sequence>MSPQHQQQQLVKQIMKTGAINMLFKNGKRVQEFDASTNASDFLLNFPRGAYTTMRTLHRHSVFQLKFHIHRLIYSTTKMIADEHLDISKKSPNSELLIENYNNTIKDNNRIGMYPLSLLSSVDTSNNETHELFLEESIRILSQDICEYYNNVDAIDPVQILAESCPTAPMDELKITLLLVWYHHQISSSGDDFENEMNISTTFDLYSHITKLGERPSKPVLVDLLPGSRCHLGNAKDSIWITERNALYERKSKDSNEVIMCESNGIVREGLSSNFFIVNSSNQVVTAKEDILFGSVRGLLIPTKDQAENIIENSGAQNDSFDNTVLKPEEYCEENPNLADMLTWKEAFITSTSRLVLPIRVMNIAKECIDEILPTERAQKIKESGRLKDCGTYYSFTFESTQFSENLNRLLISKMQTMSIKVVTSESACN</sequence>
<dbReference type="InterPro" id="IPR043132">
    <property type="entry name" value="BCAT-like_C"/>
</dbReference>
<dbReference type="Proteomes" id="UP000816034">
    <property type="component" value="Unassembled WGS sequence"/>
</dbReference>
<dbReference type="Pfam" id="PF01063">
    <property type="entry name" value="Aminotran_4"/>
    <property type="match status" value="1"/>
</dbReference>
<comment type="caution">
    <text evidence="1">The sequence shown here is derived from an EMBL/GenBank/DDBJ whole genome shotgun (WGS) entry which is preliminary data.</text>
</comment>
<dbReference type="PANTHER" id="PTHR47703:SF2">
    <property type="entry name" value="D-AMINOACID AMINOTRANSFERASE-LIKE PLP-DEPENDENT ENZYMES SUPERFAMILY PROTEIN"/>
    <property type="match status" value="1"/>
</dbReference>
<proteinExistence type="predicted"/>
<keyword evidence="2" id="KW-1185">Reference proteome</keyword>
<dbReference type="EMBL" id="PYSW02000002">
    <property type="protein sequence ID" value="KAG2393374.1"/>
    <property type="molecule type" value="Genomic_DNA"/>
</dbReference>
<dbReference type="GO" id="GO:0003824">
    <property type="term" value="F:catalytic activity"/>
    <property type="evidence" value="ECO:0007669"/>
    <property type="project" value="InterPro"/>
</dbReference>
<dbReference type="Gene3D" id="3.20.10.10">
    <property type="entry name" value="D-amino Acid Aminotransferase, subunit A, domain 2"/>
    <property type="match status" value="1"/>
</dbReference>
<name>A0AA88GZC7_NAELO</name>
<dbReference type="InterPro" id="IPR036038">
    <property type="entry name" value="Aminotransferase-like"/>
</dbReference>
<evidence type="ECO:0000313" key="1">
    <source>
        <dbReference type="EMBL" id="KAG2393374.1"/>
    </source>
</evidence>
<dbReference type="Gene3D" id="3.30.470.10">
    <property type="match status" value="1"/>
</dbReference>
<accession>A0AA88GZC7</accession>
<gene>
    <name evidence="1" type="ORF">C9374_006905</name>
</gene>
<dbReference type="PANTHER" id="PTHR47703">
    <property type="entry name" value="D-AMINOACID AMINOTRANSFERASE-LIKE PLP-DEPENDENT ENZYMES SUPERFAMILY PROTEIN"/>
    <property type="match status" value="1"/>
</dbReference>
<dbReference type="SUPFAM" id="SSF56752">
    <property type="entry name" value="D-aminoacid aminotransferase-like PLP-dependent enzymes"/>
    <property type="match status" value="2"/>
</dbReference>
<dbReference type="AlphaFoldDB" id="A0AA88GZC7"/>
<evidence type="ECO:0000313" key="2">
    <source>
        <dbReference type="Proteomes" id="UP000816034"/>
    </source>
</evidence>
<dbReference type="InterPro" id="IPR043131">
    <property type="entry name" value="BCAT-like_N"/>
</dbReference>
<reference evidence="1 2" key="1">
    <citation type="journal article" date="2018" name="BMC Genomics">
        <title>The genome of Naegleria lovaniensis, the basis for a comparative approach to unravel pathogenicity factors of the human pathogenic amoeba N. fowleri.</title>
        <authorList>
            <person name="Liechti N."/>
            <person name="Schurch N."/>
            <person name="Bruggmann R."/>
            <person name="Wittwer M."/>
        </authorList>
    </citation>
    <scope>NUCLEOTIDE SEQUENCE [LARGE SCALE GENOMIC DNA]</scope>
    <source>
        <strain evidence="1 2">ATCC 30569</strain>
    </source>
</reference>
<organism evidence="1 2">
    <name type="scientific">Naegleria lovaniensis</name>
    <name type="common">Amoeba</name>
    <dbReference type="NCBI Taxonomy" id="51637"/>
    <lineage>
        <taxon>Eukaryota</taxon>
        <taxon>Discoba</taxon>
        <taxon>Heterolobosea</taxon>
        <taxon>Tetramitia</taxon>
        <taxon>Eutetramitia</taxon>
        <taxon>Vahlkampfiidae</taxon>
        <taxon>Naegleria</taxon>
    </lineage>
</organism>
<dbReference type="InterPro" id="IPR001544">
    <property type="entry name" value="Aminotrans_IV"/>
</dbReference>
<dbReference type="GeneID" id="68099359"/>
<protein>
    <submittedName>
        <fullName evidence="1">Uncharacterized protein</fullName>
    </submittedName>
</protein>
<dbReference type="RefSeq" id="XP_044555268.1">
    <property type="nucleotide sequence ID" value="XM_044696817.1"/>
</dbReference>